<keyword evidence="3" id="KW-1185">Reference proteome</keyword>
<comment type="caution">
    <text evidence="2">The sequence shown here is derived from an EMBL/GenBank/DDBJ whole genome shotgun (WGS) entry which is preliminary data.</text>
</comment>
<evidence type="ECO:0000313" key="3">
    <source>
        <dbReference type="Proteomes" id="UP000014174"/>
    </source>
</evidence>
<sequence length="51" mass="6097">MMDWRGYIIAGFALVWIANQYMSLYGYLRIDLKKEKIIAKKEEQDLDETKP</sequence>
<accession>R9GV52</accession>
<reference evidence="2 3" key="1">
    <citation type="journal article" date="2013" name="Genome Announc.">
        <title>Draft Genome Sequence of Arcticibacter svalbardensis Strain MN12-7T, a Member of the Family Sphingobacteriaceae Isolated from an Arctic Soil Sample.</title>
        <authorList>
            <person name="Shivaji S."/>
            <person name="Ara S."/>
            <person name="Prasad S."/>
            <person name="Manasa B.P."/>
            <person name="Begum Z."/>
            <person name="Singh A."/>
            <person name="Kumar Pinnaka A."/>
        </authorList>
    </citation>
    <scope>NUCLEOTIDE SEQUENCE [LARGE SCALE GENOMIC DNA]</scope>
    <source>
        <strain evidence="2 3">MN12-7</strain>
    </source>
</reference>
<feature type="transmembrane region" description="Helical" evidence="1">
    <location>
        <begin position="6"/>
        <end position="28"/>
    </location>
</feature>
<dbReference type="EMBL" id="AQPN01000143">
    <property type="protein sequence ID" value="EOR92809.1"/>
    <property type="molecule type" value="Genomic_DNA"/>
</dbReference>
<organism evidence="2 3">
    <name type="scientific">Arcticibacter svalbardensis MN12-7</name>
    <dbReference type="NCBI Taxonomy" id="1150600"/>
    <lineage>
        <taxon>Bacteria</taxon>
        <taxon>Pseudomonadati</taxon>
        <taxon>Bacteroidota</taxon>
        <taxon>Sphingobacteriia</taxon>
        <taxon>Sphingobacteriales</taxon>
        <taxon>Sphingobacteriaceae</taxon>
        <taxon>Arcticibacter</taxon>
    </lineage>
</organism>
<name>R9GV52_9SPHI</name>
<dbReference type="AlphaFoldDB" id="R9GV52"/>
<evidence type="ECO:0000313" key="2">
    <source>
        <dbReference type="EMBL" id="EOR92809.1"/>
    </source>
</evidence>
<gene>
    <name evidence="2" type="ORF">ADIARSV_4091</name>
</gene>
<evidence type="ECO:0000256" key="1">
    <source>
        <dbReference type="SAM" id="Phobius"/>
    </source>
</evidence>
<proteinExistence type="predicted"/>
<keyword evidence="1" id="KW-0812">Transmembrane</keyword>
<dbReference type="PATRIC" id="fig|1150600.3.peg.4050"/>
<dbReference type="Proteomes" id="UP000014174">
    <property type="component" value="Unassembled WGS sequence"/>
</dbReference>
<protein>
    <submittedName>
        <fullName evidence="2">Uncharacterized protein</fullName>
    </submittedName>
</protein>
<keyword evidence="1" id="KW-1133">Transmembrane helix</keyword>
<keyword evidence="1" id="KW-0472">Membrane</keyword>
<dbReference type="eggNOG" id="ENOG5032CJG">
    <property type="taxonomic scope" value="Bacteria"/>
</dbReference>